<protein>
    <submittedName>
        <fullName evidence="1">Rhomboid protease AarA</fullName>
        <ecNumber evidence="1">3.4.21.105</ecNumber>
    </submittedName>
</protein>
<dbReference type="EMBL" id="SNRY01001354">
    <property type="protein sequence ID" value="KAA6331573.1"/>
    <property type="molecule type" value="Genomic_DNA"/>
</dbReference>
<reference evidence="1" key="1">
    <citation type="submission" date="2019-03" db="EMBL/GenBank/DDBJ databases">
        <title>Single cell metagenomics reveals metabolic interactions within the superorganism composed of flagellate Streblomastix strix and complex community of Bacteroidetes bacteria on its surface.</title>
        <authorList>
            <person name="Treitli S.C."/>
            <person name="Kolisko M."/>
            <person name="Husnik F."/>
            <person name="Keeling P."/>
            <person name="Hampl V."/>
        </authorList>
    </citation>
    <scope>NUCLEOTIDE SEQUENCE</scope>
    <source>
        <strain evidence="1">STM</strain>
    </source>
</reference>
<comment type="caution">
    <text evidence="1">The sequence shown here is derived from an EMBL/GenBank/DDBJ whole genome shotgun (WGS) entry which is preliminary data.</text>
</comment>
<proteinExistence type="predicted"/>
<keyword evidence="1" id="KW-0378">Hydrolase</keyword>
<gene>
    <name evidence="1" type="ORF">EZS27_019825</name>
</gene>
<accession>A0A5J4RFC4</accession>
<name>A0A5J4RFC4_9ZZZZ</name>
<dbReference type="EC" id="3.4.21.105" evidence="1"/>
<dbReference type="GO" id="GO:0008233">
    <property type="term" value="F:peptidase activity"/>
    <property type="evidence" value="ECO:0007669"/>
    <property type="project" value="UniProtKB-KW"/>
</dbReference>
<dbReference type="AlphaFoldDB" id="A0A5J4RFC4"/>
<evidence type="ECO:0000313" key="1">
    <source>
        <dbReference type="EMBL" id="KAA6331573.1"/>
    </source>
</evidence>
<keyword evidence="1" id="KW-0645">Protease</keyword>
<sequence>MMFPVTKNLLIINAILFFATYVAQKYGINVINYLGLHF</sequence>
<dbReference type="GO" id="GO:0006508">
    <property type="term" value="P:proteolysis"/>
    <property type="evidence" value="ECO:0007669"/>
    <property type="project" value="UniProtKB-KW"/>
</dbReference>
<feature type="non-terminal residue" evidence="1">
    <location>
        <position position="38"/>
    </location>
</feature>
<organism evidence="1">
    <name type="scientific">termite gut metagenome</name>
    <dbReference type="NCBI Taxonomy" id="433724"/>
    <lineage>
        <taxon>unclassified sequences</taxon>
        <taxon>metagenomes</taxon>
        <taxon>organismal metagenomes</taxon>
    </lineage>
</organism>